<accession>A0ABZ0B7Z1</accession>
<evidence type="ECO:0008006" key="3">
    <source>
        <dbReference type="Google" id="ProtNLM"/>
    </source>
</evidence>
<organism evidence="1 2">
    <name type="scientific">Stakelama saccharophila</name>
    <dbReference type="NCBI Taxonomy" id="3075605"/>
    <lineage>
        <taxon>Bacteria</taxon>
        <taxon>Pseudomonadati</taxon>
        <taxon>Pseudomonadota</taxon>
        <taxon>Alphaproteobacteria</taxon>
        <taxon>Sphingomonadales</taxon>
        <taxon>Sphingomonadaceae</taxon>
        <taxon>Stakelama</taxon>
    </lineage>
</organism>
<gene>
    <name evidence="1" type="ORF">RPR59_11790</name>
</gene>
<dbReference type="RefSeq" id="WP_313914279.1">
    <property type="nucleotide sequence ID" value="NZ_CP135076.1"/>
</dbReference>
<sequence length="91" mass="9728">MNDALQNATPVELPPSMTASKSFRCGDNSLVYVDFFSNGKQVHFRAEEDAPPKVLTSDAEGGPWSADGVTVKGDQQQITYTTDGASKTCKA</sequence>
<name>A0ABZ0B7Z1_9SPHN</name>
<proteinExistence type="predicted"/>
<protein>
    <recommendedName>
        <fullName evidence="3">C-type lysozyme inhibitor domain-containing protein</fullName>
    </recommendedName>
</protein>
<reference evidence="1 2" key="1">
    <citation type="submission" date="2023-09" db="EMBL/GenBank/DDBJ databases">
        <authorList>
            <person name="Rey-Velasco X."/>
        </authorList>
    </citation>
    <scope>NUCLEOTIDE SEQUENCE [LARGE SCALE GENOMIC DNA]</scope>
    <source>
        <strain evidence="1 2">W311</strain>
    </source>
</reference>
<dbReference type="Proteomes" id="UP001302249">
    <property type="component" value="Chromosome"/>
</dbReference>
<keyword evidence="2" id="KW-1185">Reference proteome</keyword>
<evidence type="ECO:0000313" key="2">
    <source>
        <dbReference type="Proteomes" id="UP001302249"/>
    </source>
</evidence>
<dbReference type="EMBL" id="CP135076">
    <property type="protein sequence ID" value="WNO53125.1"/>
    <property type="molecule type" value="Genomic_DNA"/>
</dbReference>
<evidence type="ECO:0000313" key="1">
    <source>
        <dbReference type="EMBL" id="WNO53125.1"/>
    </source>
</evidence>